<proteinExistence type="inferred from homology"/>
<name>A0A1Z3N4X7_BDEBC</name>
<comment type="similarity">
    <text evidence="1 7 8">Belongs to the ferrochelatase family.</text>
</comment>
<dbReference type="CDD" id="cd03411">
    <property type="entry name" value="Ferrochelatase_N"/>
    <property type="match status" value="1"/>
</dbReference>
<evidence type="ECO:0000313" key="10">
    <source>
        <dbReference type="Proteomes" id="UP000197003"/>
    </source>
</evidence>
<comment type="catalytic activity">
    <reaction evidence="7">
        <text>heme b + 2 H(+) = protoporphyrin IX + Fe(2+)</text>
        <dbReference type="Rhea" id="RHEA:22584"/>
        <dbReference type="ChEBI" id="CHEBI:15378"/>
        <dbReference type="ChEBI" id="CHEBI:29033"/>
        <dbReference type="ChEBI" id="CHEBI:57306"/>
        <dbReference type="ChEBI" id="CHEBI:60344"/>
        <dbReference type="EC" id="4.98.1.1"/>
    </reaction>
</comment>
<dbReference type="EMBL" id="CP020946">
    <property type="protein sequence ID" value="ASD62461.1"/>
    <property type="molecule type" value="Genomic_DNA"/>
</dbReference>
<gene>
    <name evidence="7" type="primary">hemH</name>
    <name evidence="9" type="ORF">B9G79_02210</name>
</gene>
<organism evidence="9 10">
    <name type="scientific">Bdellovibrio bacteriovorus</name>
    <dbReference type="NCBI Taxonomy" id="959"/>
    <lineage>
        <taxon>Bacteria</taxon>
        <taxon>Pseudomonadati</taxon>
        <taxon>Bdellovibrionota</taxon>
        <taxon>Bdellovibrionia</taxon>
        <taxon>Bdellovibrionales</taxon>
        <taxon>Pseudobdellovibrionaceae</taxon>
        <taxon>Bdellovibrio</taxon>
    </lineage>
</organism>
<evidence type="ECO:0000313" key="9">
    <source>
        <dbReference type="EMBL" id="ASD62461.1"/>
    </source>
</evidence>
<sequence length="335" mass="37548">MAKKGLLLINIGSPRSYEVPDVKKYLTEFLMDEEVINLPFVLRWPLVNLLIVPRRAPFSAENYKKVWMKEGSPIAVYTRRFAELLQQELKDGFVVKVGLQYSEPSVESALKELQQAGVDEILIAPMFPQYAEATNGSSFKLAEKTAKKLHLTTPLRRLPAFFDDASFIGTSVKLTEETLQDKKVDHYLFSFHGLPESHVRRIPGCLTTEDCCFEKNACAKNCYRAQCFATATAIAESLNLAPSHWSVAFQSRLGRGEWLKPATDHSLEVLAKTGKKNIAVICPSFVADCIETLEEIGIGGQETFHEHGGDQYYLVPCVNDNPKWVQGFADLVKSL</sequence>
<dbReference type="InterPro" id="IPR033659">
    <property type="entry name" value="Ferrochelatase_N"/>
</dbReference>
<dbReference type="NCBIfam" id="TIGR00109">
    <property type="entry name" value="hemH"/>
    <property type="match status" value="1"/>
</dbReference>
<evidence type="ECO:0000256" key="1">
    <source>
        <dbReference type="ARBA" id="ARBA00007718"/>
    </source>
</evidence>
<dbReference type="Pfam" id="PF00762">
    <property type="entry name" value="Ferrochelatase"/>
    <property type="match status" value="1"/>
</dbReference>
<dbReference type="Gene3D" id="3.40.50.1400">
    <property type="match status" value="2"/>
</dbReference>
<evidence type="ECO:0000256" key="3">
    <source>
        <dbReference type="ARBA" id="ARBA00023133"/>
    </source>
</evidence>
<dbReference type="GO" id="GO:0005737">
    <property type="term" value="C:cytoplasm"/>
    <property type="evidence" value="ECO:0007669"/>
    <property type="project" value="UniProtKB-SubCell"/>
</dbReference>
<dbReference type="PANTHER" id="PTHR11108">
    <property type="entry name" value="FERROCHELATASE"/>
    <property type="match status" value="1"/>
</dbReference>
<evidence type="ECO:0000256" key="8">
    <source>
        <dbReference type="RuleBase" id="RU004185"/>
    </source>
</evidence>
<dbReference type="OrthoDB" id="5289082at2"/>
<keyword evidence="3 7" id="KW-0350">Heme biosynthesis</keyword>
<reference evidence="9 10" key="1">
    <citation type="submission" date="2017-04" db="EMBL/GenBank/DDBJ databases">
        <title>Whole genome sequence of Bdellovibrio bacteriovorus strain SSB218315.</title>
        <authorList>
            <person name="Oyedara O."/>
            <person name="Rodriguez-Perez M.A."/>
        </authorList>
    </citation>
    <scope>NUCLEOTIDE SEQUENCE [LARGE SCALE GENOMIC DNA]</scope>
    <source>
        <strain evidence="9 10">SSB218315</strain>
    </source>
</reference>
<dbReference type="RefSeq" id="WP_088564099.1">
    <property type="nucleotide sequence ID" value="NZ_CP020946.1"/>
</dbReference>
<comment type="function">
    <text evidence="7">Catalyzes the ferrous insertion into protoporphyrin IX.</text>
</comment>
<dbReference type="Proteomes" id="UP000197003">
    <property type="component" value="Chromosome"/>
</dbReference>
<dbReference type="HAMAP" id="MF_00323">
    <property type="entry name" value="Ferrochelatase"/>
    <property type="match status" value="1"/>
</dbReference>
<dbReference type="UniPathway" id="UPA00252">
    <property type="reaction ID" value="UER00325"/>
</dbReference>
<dbReference type="GO" id="GO:0004325">
    <property type="term" value="F:ferrochelatase activity"/>
    <property type="evidence" value="ECO:0007669"/>
    <property type="project" value="UniProtKB-UniRule"/>
</dbReference>
<dbReference type="AlphaFoldDB" id="A0A1Z3N4X7"/>
<keyword evidence="4 7" id="KW-0456">Lyase</keyword>
<feature type="binding site" evidence="7">
    <location>
        <position position="192"/>
    </location>
    <ligand>
        <name>Fe(2+)</name>
        <dbReference type="ChEBI" id="CHEBI:29033"/>
    </ligand>
</feature>
<evidence type="ECO:0000256" key="2">
    <source>
        <dbReference type="ARBA" id="ARBA00023004"/>
    </source>
</evidence>
<dbReference type="PANTHER" id="PTHR11108:SF1">
    <property type="entry name" value="FERROCHELATASE, MITOCHONDRIAL"/>
    <property type="match status" value="1"/>
</dbReference>
<comment type="catalytic activity">
    <reaction evidence="6">
        <text>Fe-coproporphyrin III + 2 H(+) = coproporphyrin III + Fe(2+)</text>
        <dbReference type="Rhea" id="RHEA:49572"/>
        <dbReference type="ChEBI" id="CHEBI:15378"/>
        <dbReference type="ChEBI" id="CHEBI:29033"/>
        <dbReference type="ChEBI" id="CHEBI:68438"/>
        <dbReference type="ChEBI" id="CHEBI:131725"/>
        <dbReference type="EC" id="4.99.1.9"/>
    </reaction>
    <physiologicalReaction direction="right-to-left" evidence="6">
        <dbReference type="Rhea" id="RHEA:49574"/>
    </physiologicalReaction>
</comment>
<dbReference type="InterPro" id="IPR001015">
    <property type="entry name" value="Ferrochelatase"/>
</dbReference>
<evidence type="ECO:0000256" key="6">
    <source>
        <dbReference type="ARBA" id="ARBA00024536"/>
    </source>
</evidence>
<dbReference type="GO" id="GO:0046872">
    <property type="term" value="F:metal ion binding"/>
    <property type="evidence" value="ECO:0007669"/>
    <property type="project" value="UniProtKB-KW"/>
</dbReference>
<accession>A0A1Z3N4X7</accession>
<evidence type="ECO:0000256" key="5">
    <source>
        <dbReference type="ARBA" id="ARBA00023244"/>
    </source>
</evidence>
<dbReference type="CDD" id="cd00419">
    <property type="entry name" value="Ferrochelatase_C"/>
    <property type="match status" value="1"/>
</dbReference>
<evidence type="ECO:0000256" key="7">
    <source>
        <dbReference type="HAMAP-Rule" id="MF_00323"/>
    </source>
</evidence>
<dbReference type="GO" id="GO:0006783">
    <property type="term" value="P:heme biosynthetic process"/>
    <property type="evidence" value="ECO:0007669"/>
    <property type="project" value="UniProtKB-UniRule"/>
</dbReference>
<keyword evidence="2 7" id="KW-0408">Iron</keyword>
<evidence type="ECO:0000256" key="4">
    <source>
        <dbReference type="ARBA" id="ARBA00023239"/>
    </source>
</evidence>
<dbReference type="SUPFAM" id="SSF53800">
    <property type="entry name" value="Chelatase"/>
    <property type="match status" value="1"/>
</dbReference>
<comment type="subcellular location">
    <subcellularLocation>
        <location evidence="7">Cytoplasm</location>
    </subcellularLocation>
</comment>
<keyword evidence="5 7" id="KW-0627">Porphyrin biosynthesis</keyword>
<dbReference type="InterPro" id="IPR033644">
    <property type="entry name" value="Ferrochelatase_C"/>
</dbReference>
<protein>
    <recommendedName>
        <fullName evidence="7">Ferrochelatase</fullName>
        <ecNumber evidence="7">4.98.1.1</ecNumber>
    </recommendedName>
    <alternativeName>
        <fullName evidence="7">Heme synthase</fullName>
    </alternativeName>
    <alternativeName>
        <fullName evidence="7">Protoheme ferro-lyase</fullName>
    </alternativeName>
</protein>
<feature type="binding site" evidence="7">
    <location>
        <position position="291"/>
    </location>
    <ligand>
        <name>Fe(2+)</name>
        <dbReference type="ChEBI" id="CHEBI:29033"/>
    </ligand>
</feature>
<keyword evidence="7" id="KW-0963">Cytoplasm</keyword>
<dbReference type="EC" id="4.98.1.1" evidence="7"/>
<keyword evidence="7" id="KW-0479">Metal-binding</keyword>
<comment type="pathway">
    <text evidence="7">Porphyrin-containing compound metabolism; protoheme biosynthesis; protoheme from protoporphyrin-IX: step 1/1.</text>
</comment>